<sequence length="768" mass="81761">MRVPSKHTPSGVRWLRRFAIATVLAALPLASAVARMTEAPRSFALQDKSLDAVQRKTLPSVDPARLLAEDEMRAKAVSAPQPLRFAVNAGVTYDTGGSGTWHKLPDGLLWRLRIHTPGATNHNLGFTRYDMTPGAKLWIYDPAGKHVEGAYTAKDRSQHGRLWTPMIEGDEVVVELFVPNGAAQPKLTLGAVNQGYRDFTAKNWDKQGSCNNDVVCPVAAGWGQQIRTVARYVIGGTSLCSGQLVNNTSYDFKPYFLSANHCGVTTANDDTLVFYWQFHSPTCGALSGGSLAINQTGATYRASYAPSDFLLVELNAPPVAGSNPYFSGWDISGTAPAATVGIHHPSGDEKAISFNNNAVTSTAYLSNTVSATANHWRVDAWESGTTEGGSSGSCLWGASSKRCIGQLHGGYASCSAPTTSDWYGKLSVSWNGGGTPATRLKDWLDPTNTGVIGIDGDPHVTTLDGVRYDFQGAGEYTVLRDPAGVEIQARQTPIATSFNPGADPYSGLATCVSLNSAVAARVGKYRVTYQPNLSGQPDPKGLQLRIDGRLVSLGTGIDLGNGGSISPTSAPGGIRVSFPEKYNLQVTPGWWASEGKWYLNIGVTRKPADGAGGAGDAEAPLGGIGAPLAAQSWLPPLPDGSSLGPRPAALGDRYEHLYKKFGEAWRVSNANTLFDYAPGTSTDTFTLKSWPNENPPCNLTGQVPVKPLSREIAVQECAIVRDERMRGNCVFDVMITGERGFAQTYARTQETQGKAKAQAEAARGGASK</sequence>
<dbReference type="EMBL" id="CP013140">
    <property type="protein sequence ID" value="ALN60097.1"/>
    <property type="molecule type" value="Genomic_DNA"/>
</dbReference>
<dbReference type="KEGG" id="lez:GLE_4756"/>
<dbReference type="EC" id="3.4.21.50" evidence="1"/>
<name>A0A0S2DNM5_LYSEN</name>
<dbReference type="SUPFAM" id="SSF50494">
    <property type="entry name" value="Trypsin-like serine proteases"/>
    <property type="match status" value="1"/>
</dbReference>
<dbReference type="Proteomes" id="UP000061569">
    <property type="component" value="Chromosome"/>
</dbReference>
<dbReference type="InterPro" id="IPR009003">
    <property type="entry name" value="Peptidase_S1_PA"/>
</dbReference>
<dbReference type="Gene3D" id="2.40.10.10">
    <property type="entry name" value="Trypsin-like serine proteases"/>
    <property type="match status" value="2"/>
</dbReference>
<accession>A0A0S2DNM5</accession>
<evidence type="ECO:0000313" key="2">
    <source>
        <dbReference type="Proteomes" id="UP000061569"/>
    </source>
</evidence>
<gene>
    <name evidence="1" type="ORF">GLE_4756</name>
</gene>
<dbReference type="OrthoDB" id="5619888at2"/>
<dbReference type="GO" id="GO:0006508">
    <property type="term" value="P:proteolysis"/>
    <property type="evidence" value="ECO:0007669"/>
    <property type="project" value="UniProtKB-KW"/>
</dbReference>
<dbReference type="AlphaFoldDB" id="A0A0S2DNM5"/>
<keyword evidence="1" id="KW-0645">Protease</keyword>
<dbReference type="PATRIC" id="fig|69.6.peg.4690"/>
<protein>
    <submittedName>
        <fullName evidence="1">Protease 1</fullName>
        <ecNumber evidence="1">3.4.21.50</ecNumber>
    </submittedName>
</protein>
<dbReference type="PANTHER" id="PTHR36234:SF5">
    <property type="entry name" value="LYSYL ENDOPEPTIDASE"/>
    <property type="match status" value="1"/>
</dbReference>
<evidence type="ECO:0000313" key="1">
    <source>
        <dbReference type="EMBL" id="ALN60097.1"/>
    </source>
</evidence>
<keyword evidence="1" id="KW-0378">Hydrolase</keyword>
<dbReference type="GO" id="GO:0008233">
    <property type="term" value="F:peptidase activity"/>
    <property type="evidence" value="ECO:0007669"/>
    <property type="project" value="UniProtKB-KW"/>
</dbReference>
<dbReference type="STRING" id="69.GLE_4756"/>
<dbReference type="InterPro" id="IPR043504">
    <property type="entry name" value="Peptidase_S1_PA_chymotrypsin"/>
</dbReference>
<proteinExistence type="predicted"/>
<reference evidence="1 2" key="1">
    <citation type="submission" date="2015-11" db="EMBL/GenBank/DDBJ databases">
        <title>Genome sequences of Lysobacter enzymogenes strain C3 and Lysobacter antibioticus ATCC 29479.</title>
        <authorList>
            <person name="Kobayashi D.Y."/>
        </authorList>
    </citation>
    <scope>NUCLEOTIDE SEQUENCE [LARGE SCALE GENOMIC DNA]</scope>
    <source>
        <strain evidence="1 2">C3</strain>
    </source>
</reference>
<dbReference type="PANTHER" id="PTHR36234">
    <property type="entry name" value="LYSYL ENDOPEPTIDASE"/>
    <property type="match status" value="1"/>
</dbReference>
<organism evidence="1 2">
    <name type="scientific">Lysobacter enzymogenes</name>
    <dbReference type="NCBI Taxonomy" id="69"/>
    <lineage>
        <taxon>Bacteria</taxon>
        <taxon>Pseudomonadati</taxon>
        <taxon>Pseudomonadota</taxon>
        <taxon>Gammaproteobacteria</taxon>
        <taxon>Lysobacterales</taxon>
        <taxon>Lysobacteraceae</taxon>
        <taxon>Lysobacter</taxon>
    </lineage>
</organism>